<dbReference type="RefSeq" id="WP_007654718.1">
    <property type="nucleotide sequence ID" value="NZ_FTNM01000006.1"/>
</dbReference>
<dbReference type="PANTHER" id="PTHR43390:SF1">
    <property type="entry name" value="CHLOROPLAST PROCESSING PEPTIDASE"/>
    <property type="match status" value="1"/>
</dbReference>
<evidence type="ECO:0000259" key="8">
    <source>
        <dbReference type="Pfam" id="PF10502"/>
    </source>
</evidence>
<dbReference type="SUPFAM" id="SSF51306">
    <property type="entry name" value="LexA/Signal peptidase"/>
    <property type="match status" value="1"/>
</dbReference>
<dbReference type="PROSITE" id="PS00761">
    <property type="entry name" value="SPASE_I_3"/>
    <property type="match status" value="1"/>
</dbReference>
<evidence type="ECO:0000313" key="9">
    <source>
        <dbReference type="EMBL" id="SIR41590.1"/>
    </source>
</evidence>
<feature type="active site" evidence="6">
    <location>
        <position position="53"/>
    </location>
</feature>
<accession>A0A1N7AR44</accession>
<gene>
    <name evidence="9" type="ORF">SAMN05421545_3514</name>
</gene>
<sequence length="366" mass="42152">MKVKFWEKKPANKAPKKKKSFAREWGDAILFAVIAASLIRWATFEAYTIPTPSMEKSLLVGDFLFVSKLHYGPRTPITPLQVPLTHQTIWGTNIPSYSDAIQLKSYRLPGFSEVQRNDVVVFNYPPEEHHPADLRTNYIKRCIGIAGDSIEIRDMQVYINGQMAENPDKMQYKYFLSTEQRLAEKFFLERDITDVIQWQGGYIVDTSPEKAKALAQLDFIKEATLLMDEAGKGDAEVFPHVPSKYEWNKDNFGPLYIPKEGATVAITPETLPFYEKVILGYERNENAEVRDGKLYLDGAEATTYTFKQDYYFMMGDNRHNSLDSRYWGFVPADHIVGKAVMIWMSTDPYGGFLDKIRWSRLFKTIK</sequence>
<dbReference type="OrthoDB" id="9802919at2"/>
<dbReference type="PRINTS" id="PR00727">
    <property type="entry name" value="LEADERPTASE"/>
</dbReference>
<evidence type="ECO:0000256" key="3">
    <source>
        <dbReference type="ARBA" id="ARBA00013208"/>
    </source>
</evidence>
<evidence type="ECO:0000256" key="2">
    <source>
        <dbReference type="ARBA" id="ARBA00009370"/>
    </source>
</evidence>
<evidence type="ECO:0000313" key="10">
    <source>
        <dbReference type="Proteomes" id="UP000185924"/>
    </source>
</evidence>
<dbReference type="EMBL" id="FTNM01000006">
    <property type="protein sequence ID" value="SIR41590.1"/>
    <property type="molecule type" value="Genomic_DNA"/>
</dbReference>
<dbReference type="Pfam" id="PF10502">
    <property type="entry name" value="Peptidase_S26"/>
    <property type="match status" value="2"/>
</dbReference>
<reference evidence="10" key="1">
    <citation type="submission" date="2017-01" db="EMBL/GenBank/DDBJ databases">
        <authorList>
            <person name="Varghese N."/>
            <person name="Submissions S."/>
        </authorList>
    </citation>
    <scope>NUCLEOTIDE SEQUENCE [LARGE SCALE GENOMIC DNA]</scope>
    <source>
        <strain evidence="10">DM9</strain>
    </source>
</reference>
<keyword evidence="5 7" id="KW-0378">Hydrolase</keyword>
<dbReference type="CDD" id="cd06530">
    <property type="entry name" value="S26_SPase_I"/>
    <property type="match status" value="2"/>
</dbReference>
<dbReference type="NCBIfam" id="TIGR02227">
    <property type="entry name" value="sigpep_I_bact"/>
    <property type="match status" value="2"/>
</dbReference>
<evidence type="ECO:0000256" key="4">
    <source>
        <dbReference type="ARBA" id="ARBA00019232"/>
    </source>
</evidence>
<feature type="active site" evidence="6">
    <location>
        <position position="140"/>
    </location>
</feature>
<comment type="catalytic activity">
    <reaction evidence="1 7">
        <text>Cleavage of hydrophobic, N-terminal signal or leader sequences from secreted and periplasmic proteins.</text>
        <dbReference type="EC" id="3.4.21.89"/>
    </reaction>
</comment>
<dbReference type="InterPro" id="IPR036286">
    <property type="entry name" value="LexA/Signal_pep-like_sf"/>
</dbReference>
<name>A0A1N7AR44_9BACT</name>
<dbReference type="Gene3D" id="2.10.109.10">
    <property type="entry name" value="Umud Fragment, subunit A"/>
    <property type="match status" value="2"/>
</dbReference>
<evidence type="ECO:0000256" key="6">
    <source>
        <dbReference type="PIRSR" id="PIRSR600223-1"/>
    </source>
</evidence>
<proteinExistence type="inferred from homology"/>
<evidence type="ECO:0000256" key="1">
    <source>
        <dbReference type="ARBA" id="ARBA00000677"/>
    </source>
</evidence>
<dbReference type="GO" id="GO:0009003">
    <property type="term" value="F:signal peptidase activity"/>
    <property type="evidence" value="ECO:0007669"/>
    <property type="project" value="UniProtKB-EC"/>
</dbReference>
<dbReference type="InterPro" id="IPR019758">
    <property type="entry name" value="Pept_S26A_signal_pept_1_CS"/>
</dbReference>
<dbReference type="GO" id="GO:0004252">
    <property type="term" value="F:serine-type endopeptidase activity"/>
    <property type="evidence" value="ECO:0007669"/>
    <property type="project" value="InterPro"/>
</dbReference>
<dbReference type="InterPro" id="IPR000223">
    <property type="entry name" value="Pept_S26A_signal_pept_1"/>
</dbReference>
<feature type="domain" description="Peptidase S26" evidence="8">
    <location>
        <begin position="23"/>
        <end position="176"/>
    </location>
</feature>
<dbReference type="STRING" id="1077936.SAMN05421545_3514"/>
<protein>
    <recommendedName>
        <fullName evidence="4 7">Signal peptidase I</fullName>
        <ecNumber evidence="3 7">3.4.21.89</ecNumber>
    </recommendedName>
</protein>
<dbReference type="GO" id="GO:0006465">
    <property type="term" value="P:signal peptide processing"/>
    <property type="evidence" value="ECO:0007669"/>
    <property type="project" value="InterPro"/>
</dbReference>
<evidence type="ECO:0000256" key="5">
    <source>
        <dbReference type="ARBA" id="ARBA00022801"/>
    </source>
</evidence>
<feature type="domain" description="Peptidase S26" evidence="8">
    <location>
        <begin position="304"/>
        <end position="344"/>
    </location>
</feature>
<dbReference type="AlphaFoldDB" id="A0A1N7AR44"/>
<keyword evidence="10" id="KW-1185">Reference proteome</keyword>
<dbReference type="InterPro" id="IPR019533">
    <property type="entry name" value="Peptidase_S26"/>
</dbReference>
<organism evidence="9 10">
    <name type="scientific">Pontibacter lucknowensis</name>
    <dbReference type="NCBI Taxonomy" id="1077936"/>
    <lineage>
        <taxon>Bacteria</taxon>
        <taxon>Pseudomonadati</taxon>
        <taxon>Bacteroidota</taxon>
        <taxon>Cytophagia</taxon>
        <taxon>Cytophagales</taxon>
        <taxon>Hymenobacteraceae</taxon>
        <taxon>Pontibacter</taxon>
    </lineage>
</organism>
<keyword evidence="7" id="KW-0645">Protease</keyword>
<comment type="similarity">
    <text evidence="2 7">Belongs to the peptidase S26 family.</text>
</comment>
<dbReference type="PANTHER" id="PTHR43390">
    <property type="entry name" value="SIGNAL PEPTIDASE I"/>
    <property type="match status" value="1"/>
</dbReference>
<comment type="subcellular location">
    <subcellularLocation>
        <location evidence="7">Membrane</location>
        <topology evidence="7">Single-pass type II membrane protein</topology>
    </subcellularLocation>
</comment>
<evidence type="ECO:0000256" key="7">
    <source>
        <dbReference type="RuleBase" id="RU362042"/>
    </source>
</evidence>
<dbReference type="Proteomes" id="UP000185924">
    <property type="component" value="Unassembled WGS sequence"/>
</dbReference>
<dbReference type="EC" id="3.4.21.89" evidence="3 7"/>
<dbReference type="GO" id="GO:0016020">
    <property type="term" value="C:membrane"/>
    <property type="evidence" value="ECO:0007669"/>
    <property type="project" value="UniProtKB-SubCell"/>
</dbReference>